<dbReference type="InterPro" id="IPR003439">
    <property type="entry name" value="ABC_transporter-like_ATP-bd"/>
</dbReference>
<keyword evidence="2" id="KW-0813">Transport</keyword>
<name>A0ABT5T750_9RHOB</name>
<accession>A0ABT5T750</accession>
<gene>
    <name evidence="7" type="ORF">PUT78_07595</name>
</gene>
<evidence type="ECO:0000256" key="4">
    <source>
        <dbReference type="ARBA" id="ARBA00022840"/>
    </source>
</evidence>
<dbReference type="InterPro" id="IPR027417">
    <property type="entry name" value="P-loop_NTPase"/>
</dbReference>
<evidence type="ECO:0000256" key="1">
    <source>
        <dbReference type="ARBA" id="ARBA00005417"/>
    </source>
</evidence>
<protein>
    <submittedName>
        <fullName evidence="7">ATP-binding cassette domain-containing protein</fullName>
    </submittedName>
</protein>
<keyword evidence="5" id="KW-0029">Amino-acid transport</keyword>
<evidence type="ECO:0000256" key="2">
    <source>
        <dbReference type="ARBA" id="ARBA00022448"/>
    </source>
</evidence>
<dbReference type="EMBL" id="JAQZSM010000005">
    <property type="protein sequence ID" value="MDD7970958.1"/>
    <property type="molecule type" value="Genomic_DNA"/>
</dbReference>
<dbReference type="GO" id="GO:0005524">
    <property type="term" value="F:ATP binding"/>
    <property type="evidence" value="ECO:0007669"/>
    <property type="project" value="UniProtKB-KW"/>
</dbReference>
<evidence type="ECO:0000256" key="3">
    <source>
        <dbReference type="ARBA" id="ARBA00022741"/>
    </source>
</evidence>
<evidence type="ECO:0000259" key="6">
    <source>
        <dbReference type="PROSITE" id="PS50893"/>
    </source>
</evidence>
<dbReference type="Proteomes" id="UP001431784">
    <property type="component" value="Unassembled WGS sequence"/>
</dbReference>
<comment type="similarity">
    <text evidence="1">Belongs to the ABC transporter superfamily.</text>
</comment>
<dbReference type="SMART" id="SM00382">
    <property type="entry name" value="AAA"/>
    <property type="match status" value="1"/>
</dbReference>
<dbReference type="PROSITE" id="PS00211">
    <property type="entry name" value="ABC_TRANSPORTER_1"/>
    <property type="match status" value="1"/>
</dbReference>
<dbReference type="RefSeq" id="WP_274351648.1">
    <property type="nucleotide sequence ID" value="NZ_JAQZSM010000005.1"/>
</dbReference>
<reference evidence="7" key="1">
    <citation type="submission" date="2023-02" db="EMBL/GenBank/DDBJ databases">
        <title>Description of Roseinatronobacter alkalisoli sp. nov., an alkaliphilic bacerium isolated from soda soil.</title>
        <authorList>
            <person name="Wei W."/>
        </authorList>
    </citation>
    <scope>NUCLEOTIDE SEQUENCE</scope>
    <source>
        <strain evidence="7">HJB301</strain>
    </source>
</reference>
<feature type="domain" description="ABC transporter" evidence="6">
    <location>
        <begin position="4"/>
        <end position="232"/>
    </location>
</feature>
<dbReference type="Gene3D" id="3.40.50.300">
    <property type="entry name" value="P-loop containing nucleotide triphosphate hydrolases"/>
    <property type="match status" value="1"/>
</dbReference>
<proteinExistence type="inferred from homology"/>
<comment type="caution">
    <text evidence="7">The sequence shown here is derived from an EMBL/GenBank/DDBJ whole genome shotgun (WGS) entry which is preliminary data.</text>
</comment>
<dbReference type="InterPro" id="IPR003593">
    <property type="entry name" value="AAA+_ATPase"/>
</dbReference>
<keyword evidence="3" id="KW-0547">Nucleotide-binding</keyword>
<organism evidence="7 8">
    <name type="scientific">Roseinatronobacter alkalisoli</name>
    <dbReference type="NCBI Taxonomy" id="3028235"/>
    <lineage>
        <taxon>Bacteria</taxon>
        <taxon>Pseudomonadati</taxon>
        <taxon>Pseudomonadota</taxon>
        <taxon>Alphaproteobacteria</taxon>
        <taxon>Rhodobacterales</taxon>
        <taxon>Paracoccaceae</taxon>
        <taxon>Roseinatronobacter</taxon>
    </lineage>
</organism>
<dbReference type="InterPro" id="IPR017871">
    <property type="entry name" value="ABC_transporter-like_CS"/>
</dbReference>
<keyword evidence="4 7" id="KW-0067">ATP-binding</keyword>
<evidence type="ECO:0000256" key="5">
    <source>
        <dbReference type="ARBA" id="ARBA00022970"/>
    </source>
</evidence>
<keyword evidence="8" id="KW-1185">Reference proteome</keyword>
<dbReference type="SUPFAM" id="SSF52540">
    <property type="entry name" value="P-loop containing nucleoside triphosphate hydrolases"/>
    <property type="match status" value="1"/>
</dbReference>
<dbReference type="PANTHER" id="PTHR43820:SF5">
    <property type="entry name" value="HIGH-AFFINITY BRANCHED-CHAIN AMINO ACID TRANSPORT ATP-BINDING PROTEIN"/>
    <property type="match status" value="1"/>
</dbReference>
<dbReference type="PROSITE" id="PS50893">
    <property type="entry name" value="ABC_TRANSPORTER_2"/>
    <property type="match status" value="1"/>
</dbReference>
<dbReference type="InterPro" id="IPR052156">
    <property type="entry name" value="BCAA_Transport_ATP-bd_LivF"/>
</dbReference>
<sequence length="240" mass="25225">MSALKISDMVGRHGLLQAVKGLSLDIPEGETLAVIGANGAGKTTMMRMIAGLHPVAEGEIALAGTPITQMPAHARLKAGIAMSPEGRRLFEDMSVRENLMIAAENGRRGDWTLASVCDAFGQITPLLDRAAGGLSGGQRQAVAIGRALVANPSVLLLDEVSLGLSPAAVEGLYQSLEGLKGHLTMIVVEQDLTRAMAFADRIICLAEGIIELDGKPQDLTRQQITDAYFGIHKTPEGGHA</sequence>
<dbReference type="Pfam" id="PF00005">
    <property type="entry name" value="ABC_tran"/>
    <property type="match status" value="1"/>
</dbReference>
<dbReference type="PANTHER" id="PTHR43820">
    <property type="entry name" value="HIGH-AFFINITY BRANCHED-CHAIN AMINO ACID TRANSPORT ATP-BINDING PROTEIN LIVF"/>
    <property type="match status" value="1"/>
</dbReference>
<evidence type="ECO:0000313" key="8">
    <source>
        <dbReference type="Proteomes" id="UP001431784"/>
    </source>
</evidence>
<evidence type="ECO:0000313" key="7">
    <source>
        <dbReference type="EMBL" id="MDD7970958.1"/>
    </source>
</evidence>